<dbReference type="PROSITE" id="PS50084">
    <property type="entry name" value="KH_TYPE_1"/>
    <property type="match status" value="2"/>
</dbReference>
<dbReference type="Pfam" id="PF17904">
    <property type="entry name" value="KH_9"/>
    <property type="match status" value="1"/>
</dbReference>
<dbReference type="GO" id="GO:0045727">
    <property type="term" value="P:positive regulation of translation"/>
    <property type="evidence" value="ECO:0007669"/>
    <property type="project" value="TreeGrafter"/>
</dbReference>
<dbReference type="Ensembl" id="ENSCCRT00020128102.1">
    <property type="protein sequence ID" value="ENSCCRP00020117510.1"/>
    <property type="gene ID" value="ENSCCRG00020048445.1"/>
</dbReference>
<dbReference type="Pfam" id="PF05641">
    <property type="entry name" value="Agenet"/>
    <property type="match status" value="1"/>
</dbReference>
<feature type="domain" description="Agenet-like" evidence="9">
    <location>
        <begin position="1"/>
        <end position="44"/>
    </location>
</feature>
<dbReference type="GO" id="GO:0043005">
    <property type="term" value="C:neuron projection"/>
    <property type="evidence" value="ECO:0007669"/>
    <property type="project" value="TreeGrafter"/>
</dbReference>
<comment type="subcellular location">
    <subcellularLocation>
        <location evidence="1">Cytoplasm</location>
        <location evidence="1">Cytoplasmic ribonucleoprotein granule</location>
    </subcellularLocation>
</comment>
<reference evidence="10" key="1">
    <citation type="submission" date="2025-08" db="UniProtKB">
        <authorList>
            <consortium name="Ensembl"/>
        </authorList>
    </citation>
    <scope>IDENTIFICATION</scope>
</reference>
<dbReference type="InterPro" id="IPR032172">
    <property type="entry name" value="FXR1_C1"/>
</dbReference>
<keyword evidence="6 7" id="KW-0694">RNA-binding</keyword>
<evidence type="ECO:0000256" key="1">
    <source>
        <dbReference type="ARBA" id="ARBA00004331"/>
    </source>
</evidence>
<feature type="compositionally biased region" description="Gly residues" evidence="8">
    <location>
        <begin position="405"/>
        <end position="417"/>
    </location>
</feature>
<proteinExistence type="inferred from homology"/>
<dbReference type="GO" id="GO:0045182">
    <property type="term" value="F:translation regulator activity"/>
    <property type="evidence" value="ECO:0007669"/>
    <property type="project" value="TreeGrafter"/>
</dbReference>
<sequence>PVWSQLPLRGSGFVKDVHDDSLSVSFENNWQPERQVPFSDVRLPPPADGKKEITEGEDVEIYSRANEQEPCGWWLAKVRMMKGDFYVIEYAACDATYNEIVTFERLRPVNSNKAVTESTFFKCSVPVPDDLREACENEQAHKDFKKAVGAIRIVYSPEQSELVVLSTKQLASAFQEEFTVREDLMGLAIGSHGSNIQQARKVPGVTAIELDEETRTFRVYGETAEAVKKARNYLEFLEDSVQIPRNLVGKVIGKSGKVIQEIVDKSGVVRVRIEGDNDNKLPRQEGMVPFTFVGTKESISNVQVLLEYHIAYLNEVEQLRLERLQIDEQLTHINRSYSGRGRGRRGPAHTSGYGTNSEHSYASETDSERKEELSDWSMAAEEPEHIPRQQRDSRRRPGEGRGRGRGGPGGRGRGSGRGASNSISSVLKDPDGNPYSLLDNTETDQTADTDGSESQMNTSRRRRSRRRRTDEDSTVMDGMSESDNASLSENGLVTVADYISRAESESRQRNPRDQRKNKKDMFISEHSPAEAVSNGPTKADDQSKMPQASAEKTPKAKPAVVNGVS</sequence>
<keyword evidence="3" id="KW-0963">Cytoplasm</keyword>
<protein>
    <submittedName>
        <fullName evidence="10">Fragile X mental retardation, autosomal homolog 1</fullName>
    </submittedName>
</protein>
<dbReference type="SMART" id="SM00322">
    <property type="entry name" value="KH"/>
    <property type="match status" value="2"/>
</dbReference>
<feature type="compositionally biased region" description="Basic and acidic residues" evidence="8">
    <location>
        <begin position="500"/>
        <end position="523"/>
    </location>
</feature>
<feature type="compositionally biased region" description="Polar residues" evidence="8">
    <location>
        <begin position="481"/>
        <end position="491"/>
    </location>
</feature>
<feature type="region of interest" description="Disordered" evidence="8">
    <location>
        <begin position="336"/>
        <end position="565"/>
    </location>
</feature>
<dbReference type="GO" id="GO:0048170">
    <property type="term" value="P:positive regulation of long-term neuronal synaptic plasticity"/>
    <property type="evidence" value="ECO:0007669"/>
    <property type="project" value="TreeGrafter"/>
</dbReference>
<evidence type="ECO:0000256" key="2">
    <source>
        <dbReference type="ARBA" id="ARBA00006633"/>
    </source>
</evidence>
<evidence type="ECO:0000313" key="11">
    <source>
        <dbReference type="Proteomes" id="UP000694701"/>
    </source>
</evidence>
<dbReference type="InterPro" id="IPR022034">
    <property type="entry name" value="FMR1-like_C_core"/>
</dbReference>
<dbReference type="Proteomes" id="UP000694701">
    <property type="component" value="Unplaced"/>
</dbReference>
<evidence type="ECO:0000256" key="3">
    <source>
        <dbReference type="ARBA" id="ARBA00022490"/>
    </source>
</evidence>
<evidence type="ECO:0000256" key="6">
    <source>
        <dbReference type="ARBA" id="ARBA00022884"/>
    </source>
</evidence>
<dbReference type="InterPro" id="IPR047427">
    <property type="entry name" value="Tudor_Agenet_FXR1_rpt2"/>
</dbReference>
<dbReference type="InterPro" id="IPR041560">
    <property type="entry name" value="Tudor_FRM1"/>
</dbReference>
<dbReference type="Pfam" id="PF16097">
    <property type="entry name" value="FXR_C3"/>
    <property type="match status" value="1"/>
</dbReference>
<keyword evidence="4" id="KW-0517">Myogenesis</keyword>
<evidence type="ECO:0000256" key="4">
    <source>
        <dbReference type="ARBA" id="ARBA00022541"/>
    </source>
</evidence>
<dbReference type="GO" id="GO:0098793">
    <property type="term" value="C:presynapse"/>
    <property type="evidence" value="ECO:0007669"/>
    <property type="project" value="GOC"/>
</dbReference>
<feature type="compositionally biased region" description="Basic and acidic residues" evidence="8">
    <location>
        <begin position="382"/>
        <end position="402"/>
    </location>
</feature>
<dbReference type="InterPro" id="IPR036612">
    <property type="entry name" value="KH_dom_type_1_sf"/>
</dbReference>
<dbReference type="GO" id="GO:0099577">
    <property type="term" value="P:regulation of translation at presynapse, modulating synaptic transmission"/>
    <property type="evidence" value="ECO:0007669"/>
    <property type="project" value="TreeGrafter"/>
</dbReference>
<dbReference type="GO" id="GO:0005634">
    <property type="term" value="C:nucleus"/>
    <property type="evidence" value="ECO:0007669"/>
    <property type="project" value="TreeGrafter"/>
</dbReference>
<dbReference type="PANTHER" id="PTHR10603">
    <property type="entry name" value="FRAGILE X MENTAL RETARDATION SYNDROME-RELATED PROTEIN"/>
    <property type="match status" value="1"/>
</dbReference>
<dbReference type="Gene3D" id="2.30.30.140">
    <property type="match status" value="2"/>
</dbReference>
<dbReference type="GO" id="GO:0010494">
    <property type="term" value="C:cytoplasmic stress granule"/>
    <property type="evidence" value="ECO:0007669"/>
    <property type="project" value="TreeGrafter"/>
</dbReference>
<dbReference type="InterPro" id="IPR040472">
    <property type="entry name" value="FMRP_KH0"/>
</dbReference>
<dbReference type="PROSITE" id="PS51641">
    <property type="entry name" value="AGENET_LIKE"/>
    <property type="match status" value="2"/>
</dbReference>
<dbReference type="InterPro" id="IPR004087">
    <property type="entry name" value="KH_dom"/>
</dbReference>
<evidence type="ECO:0000256" key="5">
    <source>
        <dbReference type="ARBA" id="ARBA00022737"/>
    </source>
</evidence>
<dbReference type="InterPro" id="IPR040148">
    <property type="entry name" value="FMR1"/>
</dbReference>
<dbReference type="InterPro" id="IPR004088">
    <property type="entry name" value="KH_dom_type_1"/>
</dbReference>
<accession>A0A8C2KZC3</accession>
<dbReference type="GO" id="GO:0003730">
    <property type="term" value="F:mRNA 3'-UTR binding"/>
    <property type="evidence" value="ECO:0007669"/>
    <property type="project" value="TreeGrafter"/>
</dbReference>
<dbReference type="GO" id="GO:0007517">
    <property type="term" value="P:muscle organ development"/>
    <property type="evidence" value="ECO:0007669"/>
    <property type="project" value="UniProtKB-KW"/>
</dbReference>
<dbReference type="Gene3D" id="3.30.1370.10">
    <property type="entry name" value="K Homology domain, type 1"/>
    <property type="match status" value="2"/>
</dbReference>
<name>A0A8C2KZC3_CYPCA</name>
<dbReference type="CDD" id="cd20475">
    <property type="entry name" value="Tudor_Agenet_FXR1_rpt2"/>
    <property type="match status" value="1"/>
</dbReference>
<feature type="domain" description="Agenet-like" evidence="9">
    <location>
        <begin position="57"/>
        <end position="109"/>
    </location>
</feature>
<dbReference type="AlphaFoldDB" id="A0A8C2KZC3"/>
<dbReference type="Pfam" id="PF16096">
    <property type="entry name" value="FXR_C1"/>
    <property type="match status" value="1"/>
</dbReference>
<evidence type="ECO:0000256" key="8">
    <source>
        <dbReference type="SAM" id="MobiDB-lite"/>
    </source>
</evidence>
<evidence type="ECO:0000313" key="10">
    <source>
        <dbReference type="Ensembl" id="ENSCCRP00020117510.1"/>
    </source>
</evidence>
<comment type="similarity">
    <text evidence="2">Belongs to the FMR1 family.</text>
</comment>
<dbReference type="SUPFAM" id="SSF54791">
    <property type="entry name" value="Eukaryotic type KH-domain (KH-domain type I)"/>
    <property type="match status" value="2"/>
</dbReference>
<dbReference type="FunFam" id="2.30.30.140:FF:000080">
    <property type="entry name" value="Fragile X mental retardation protein 1 B"/>
    <property type="match status" value="1"/>
</dbReference>
<organism evidence="10 11">
    <name type="scientific">Cyprinus carpio</name>
    <name type="common">Common carp</name>
    <dbReference type="NCBI Taxonomy" id="7962"/>
    <lineage>
        <taxon>Eukaryota</taxon>
        <taxon>Metazoa</taxon>
        <taxon>Chordata</taxon>
        <taxon>Craniata</taxon>
        <taxon>Vertebrata</taxon>
        <taxon>Euteleostomi</taxon>
        <taxon>Actinopterygii</taxon>
        <taxon>Neopterygii</taxon>
        <taxon>Teleostei</taxon>
        <taxon>Ostariophysi</taxon>
        <taxon>Cypriniformes</taxon>
        <taxon>Cyprinidae</taxon>
        <taxon>Cyprininae</taxon>
        <taxon>Cyprinus</taxon>
    </lineage>
</organism>
<keyword evidence="5" id="KW-0677">Repeat</keyword>
<dbReference type="FunFam" id="2.30.30.140:FF:000001">
    <property type="entry name" value="Fragile X mental retardation 1, isoform CRA_e"/>
    <property type="match status" value="1"/>
</dbReference>
<dbReference type="GO" id="GO:0043488">
    <property type="term" value="P:regulation of mRNA stability"/>
    <property type="evidence" value="ECO:0007669"/>
    <property type="project" value="TreeGrafter"/>
</dbReference>
<dbReference type="Pfam" id="PF12235">
    <property type="entry name" value="FXMRP1_C_core"/>
    <property type="match status" value="1"/>
</dbReference>
<dbReference type="PANTHER" id="PTHR10603:SF6">
    <property type="entry name" value="RNA-BINDING PROTEIN FXR1"/>
    <property type="match status" value="1"/>
</dbReference>
<feature type="compositionally biased region" description="Polar residues" evidence="8">
    <location>
        <begin position="352"/>
        <end position="364"/>
    </location>
</feature>
<dbReference type="FunFam" id="3.30.1370.10:FF:000004">
    <property type="entry name" value="Fragile X mental retardation 1, isoform CRA_e"/>
    <property type="match status" value="1"/>
</dbReference>
<dbReference type="InterPro" id="IPR032177">
    <property type="entry name" value="FXR_C3"/>
</dbReference>
<dbReference type="GO" id="GO:0051028">
    <property type="term" value="P:mRNA transport"/>
    <property type="evidence" value="ECO:0007669"/>
    <property type="project" value="TreeGrafter"/>
</dbReference>
<evidence type="ECO:0000256" key="7">
    <source>
        <dbReference type="PROSITE-ProRule" id="PRU00117"/>
    </source>
</evidence>
<dbReference type="FunFam" id="3.30.1370.10:FF:000017">
    <property type="entry name" value="Fragile X mental retardation syndrome-related protein 1"/>
    <property type="match status" value="1"/>
</dbReference>
<dbReference type="Pfam" id="PF18336">
    <property type="entry name" value="Tudor_FRX1"/>
    <property type="match status" value="1"/>
</dbReference>
<dbReference type="InterPro" id="IPR008395">
    <property type="entry name" value="Agenet-like_dom"/>
</dbReference>
<dbReference type="Pfam" id="PF00013">
    <property type="entry name" value="KH_1"/>
    <property type="match status" value="2"/>
</dbReference>
<feature type="compositionally biased region" description="Acidic residues" evidence="8">
    <location>
        <begin position="441"/>
        <end position="451"/>
    </location>
</feature>
<evidence type="ECO:0000259" key="9">
    <source>
        <dbReference type="PROSITE" id="PS51641"/>
    </source>
</evidence>